<keyword evidence="9" id="KW-0443">Lipid metabolism</keyword>
<evidence type="ECO:0000256" key="4">
    <source>
        <dbReference type="ARBA" id="ARBA00022516"/>
    </source>
</evidence>
<evidence type="ECO:0000256" key="11">
    <source>
        <dbReference type="ARBA" id="ARBA00023209"/>
    </source>
</evidence>
<comment type="subcellular location">
    <subcellularLocation>
        <location evidence="1">Cell membrane</location>
        <topology evidence="1">Multi-pass membrane protein</topology>
    </subcellularLocation>
</comment>
<gene>
    <name evidence="14" type="ORF">METZ01_LOCUS348562</name>
</gene>
<keyword evidence="6 13" id="KW-0812">Transmembrane</keyword>
<evidence type="ECO:0008006" key="15">
    <source>
        <dbReference type="Google" id="ProtNLM"/>
    </source>
</evidence>
<dbReference type="PROSITE" id="PS01315">
    <property type="entry name" value="CDS"/>
    <property type="match status" value="1"/>
</dbReference>
<dbReference type="GO" id="GO:0004605">
    <property type="term" value="F:phosphatidate cytidylyltransferase activity"/>
    <property type="evidence" value="ECO:0007669"/>
    <property type="project" value="TreeGrafter"/>
</dbReference>
<keyword evidence="8 13" id="KW-1133">Transmembrane helix</keyword>
<evidence type="ECO:0000256" key="12">
    <source>
        <dbReference type="ARBA" id="ARBA00023264"/>
    </source>
</evidence>
<evidence type="ECO:0000256" key="2">
    <source>
        <dbReference type="ARBA" id="ARBA00010185"/>
    </source>
</evidence>
<keyword evidence="5" id="KW-0808">Transferase</keyword>
<sequence>SHTSGALAVFNFPVWLVMVASVSVVSVVGDLAESVVKRNAGQKDSGSLLPGHGGVLDRVDGLLSSAPILGVWLIALGVF</sequence>
<keyword evidence="4" id="KW-0444">Lipid biosynthesis</keyword>
<keyword evidence="11" id="KW-0594">Phospholipid biosynthesis</keyword>
<reference evidence="14" key="1">
    <citation type="submission" date="2018-05" db="EMBL/GenBank/DDBJ databases">
        <authorList>
            <person name="Lanie J.A."/>
            <person name="Ng W.-L."/>
            <person name="Kazmierczak K.M."/>
            <person name="Andrzejewski T.M."/>
            <person name="Davidsen T.M."/>
            <person name="Wayne K.J."/>
            <person name="Tettelin H."/>
            <person name="Glass J.I."/>
            <person name="Rusch D."/>
            <person name="Podicherti R."/>
            <person name="Tsui H.-C.T."/>
            <person name="Winkler M.E."/>
        </authorList>
    </citation>
    <scope>NUCLEOTIDE SEQUENCE</scope>
</reference>
<evidence type="ECO:0000256" key="10">
    <source>
        <dbReference type="ARBA" id="ARBA00023136"/>
    </source>
</evidence>
<dbReference type="AlphaFoldDB" id="A0A382RFF7"/>
<name>A0A382RFF7_9ZZZZ</name>
<dbReference type="InterPro" id="IPR000374">
    <property type="entry name" value="PC_trans"/>
</dbReference>
<evidence type="ECO:0000256" key="7">
    <source>
        <dbReference type="ARBA" id="ARBA00022695"/>
    </source>
</evidence>
<keyword evidence="7" id="KW-0548">Nucleotidyltransferase</keyword>
<feature type="transmembrane region" description="Helical" evidence="13">
    <location>
        <begin position="12"/>
        <end position="32"/>
    </location>
</feature>
<dbReference type="GO" id="GO:0005886">
    <property type="term" value="C:plasma membrane"/>
    <property type="evidence" value="ECO:0007669"/>
    <property type="project" value="UniProtKB-SubCell"/>
</dbReference>
<comment type="similarity">
    <text evidence="2">Belongs to the CDS family.</text>
</comment>
<dbReference type="GO" id="GO:0016024">
    <property type="term" value="P:CDP-diacylglycerol biosynthetic process"/>
    <property type="evidence" value="ECO:0007669"/>
    <property type="project" value="TreeGrafter"/>
</dbReference>
<dbReference type="EMBL" id="UINC01120917">
    <property type="protein sequence ID" value="SVC95708.1"/>
    <property type="molecule type" value="Genomic_DNA"/>
</dbReference>
<protein>
    <recommendedName>
        <fullName evidence="15">Phosphatidate cytidylyltransferase</fullName>
    </recommendedName>
</protein>
<evidence type="ECO:0000313" key="14">
    <source>
        <dbReference type="EMBL" id="SVC95708.1"/>
    </source>
</evidence>
<keyword evidence="12" id="KW-1208">Phospholipid metabolism</keyword>
<evidence type="ECO:0000256" key="3">
    <source>
        <dbReference type="ARBA" id="ARBA00022475"/>
    </source>
</evidence>
<dbReference type="PANTHER" id="PTHR46382:SF1">
    <property type="entry name" value="PHOSPHATIDATE CYTIDYLYLTRANSFERASE"/>
    <property type="match status" value="1"/>
</dbReference>
<evidence type="ECO:0000256" key="9">
    <source>
        <dbReference type="ARBA" id="ARBA00023098"/>
    </source>
</evidence>
<keyword evidence="10 13" id="KW-0472">Membrane</keyword>
<evidence type="ECO:0000256" key="8">
    <source>
        <dbReference type="ARBA" id="ARBA00022989"/>
    </source>
</evidence>
<accession>A0A382RFF7</accession>
<evidence type="ECO:0000256" key="6">
    <source>
        <dbReference type="ARBA" id="ARBA00022692"/>
    </source>
</evidence>
<evidence type="ECO:0000256" key="13">
    <source>
        <dbReference type="SAM" id="Phobius"/>
    </source>
</evidence>
<evidence type="ECO:0000256" key="5">
    <source>
        <dbReference type="ARBA" id="ARBA00022679"/>
    </source>
</evidence>
<dbReference type="PANTHER" id="PTHR46382">
    <property type="entry name" value="PHOSPHATIDATE CYTIDYLYLTRANSFERASE"/>
    <property type="match status" value="1"/>
</dbReference>
<dbReference type="Pfam" id="PF01148">
    <property type="entry name" value="CTP_transf_1"/>
    <property type="match status" value="1"/>
</dbReference>
<organism evidence="14">
    <name type="scientific">marine metagenome</name>
    <dbReference type="NCBI Taxonomy" id="408172"/>
    <lineage>
        <taxon>unclassified sequences</taxon>
        <taxon>metagenomes</taxon>
        <taxon>ecological metagenomes</taxon>
    </lineage>
</organism>
<evidence type="ECO:0000256" key="1">
    <source>
        <dbReference type="ARBA" id="ARBA00004651"/>
    </source>
</evidence>
<keyword evidence="3" id="KW-1003">Cell membrane</keyword>
<feature type="non-terminal residue" evidence="14">
    <location>
        <position position="1"/>
    </location>
</feature>
<proteinExistence type="inferred from homology"/>